<dbReference type="AlphaFoldDB" id="A0A1L7AFL0"/>
<dbReference type="Proteomes" id="UP000185494">
    <property type="component" value="Chromosome 1"/>
</dbReference>
<dbReference type="KEGG" id="rgi:RGI145_11195"/>
<evidence type="ECO:0000313" key="1">
    <source>
        <dbReference type="EMBL" id="APT57584.1"/>
    </source>
</evidence>
<organism evidence="1 2">
    <name type="scientific">Roseomonas gilardii</name>
    <dbReference type="NCBI Taxonomy" id="257708"/>
    <lineage>
        <taxon>Bacteria</taxon>
        <taxon>Pseudomonadati</taxon>
        <taxon>Pseudomonadota</taxon>
        <taxon>Alphaproteobacteria</taxon>
        <taxon>Acetobacterales</taxon>
        <taxon>Roseomonadaceae</taxon>
        <taxon>Roseomonas</taxon>
    </lineage>
</organism>
<dbReference type="RefSeq" id="WP_075798411.1">
    <property type="nucleotide sequence ID" value="NZ_CP015583.1"/>
</dbReference>
<sequence length="215" mass="21405">MAFASPSLLTLASTGSMTLWYYRTADTRSAVLATGYFAAAAGLRSGDVILLQGADGLSLLPVRSGNAVGAGLVLGTGTAPLALSLQATMHFGIGTSATPVPRAIRIDAVTSPLPWGTAMSLGASVEGPVARLSFRIVDAGGGTVSGPVTSAVSGGRATAILDSPPIGTGYRIRAEDAADPTLFLLSPAFSVSLGSGLLAEASGTLLTESGSRLLL</sequence>
<protein>
    <submittedName>
        <fullName evidence="1">Uncharacterized protein</fullName>
    </submittedName>
</protein>
<evidence type="ECO:0000313" key="2">
    <source>
        <dbReference type="Proteomes" id="UP000185494"/>
    </source>
</evidence>
<dbReference type="STRING" id="257708.RGI145_11195"/>
<proteinExistence type="predicted"/>
<reference evidence="1 2" key="1">
    <citation type="submission" date="2016-05" db="EMBL/GenBank/DDBJ databases">
        <title>Complete Genome and Methylome Analysis of Psychrotrophic Bacterial Isolates from Antarctic Lake Untersee.</title>
        <authorList>
            <person name="Fomenkov A."/>
            <person name="Akimov V.N."/>
            <person name="Vasilyeva L.V."/>
            <person name="Andersen D."/>
            <person name="Vincze T."/>
            <person name="Roberts R.J."/>
        </authorList>
    </citation>
    <scope>NUCLEOTIDE SEQUENCE [LARGE SCALE GENOMIC DNA]</scope>
    <source>
        <strain evidence="1 2">U14-5</strain>
    </source>
</reference>
<name>A0A1L7AFL0_9PROT</name>
<dbReference type="EMBL" id="CP015583">
    <property type="protein sequence ID" value="APT57584.1"/>
    <property type="molecule type" value="Genomic_DNA"/>
</dbReference>
<accession>A0A1L7AFL0</accession>
<gene>
    <name evidence="1" type="ORF">RGI145_11195</name>
</gene>